<protein>
    <submittedName>
        <fullName evidence="10">PTS sugar transporter subunit IID</fullName>
    </submittedName>
</protein>
<feature type="transmembrane region" description="Helical" evidence="8">
    <location>
        <begin position="303"/>
        <end position="323"/>
    </location>
</feature>
<evidence type="ECO:0000256" key="2">
    <source>
        <dbReference type="ARBA" id="ARBA00022448"/>
    </source>
</evidence>
<comment type="caution">
    <text evidence="10">The sequence shown here is derived from an EMBL/GenBank/DDBJ whole genome shotgun (WGS) entry which is preliminary data.</text>
</comment>
<evidence type="ECO:0000256" key="4">
    <source>
        <dbReference type="ARBA" id="ARBA00022597"/>
    </source>
</evidence>
<dbReference type="OrthoDB" id="396983at2"/>
<evidence type="ECO:0000256" key="1">
    <source>
        <dbReference type="ARBA" id="ARBA00004651"/>
    </source>
</evidence>
<keyword evidence="4 10" id="KW-0762">Sugar transport</keyword>
<feature type="transmembrane region" description="Helical" evidence="8">
    <location>
        <begin position="20"/>
        <end position="40"/>
    </location>
</feature>
<feature type="transmembrane region" description="Helical" evidence="8">
    <location>
        <begin position="125"/>
        <end position="147"/>
    </location>
</feature>
<feature type="transmembrane region" description="Helical" evidence="8">
    <location>
        <begin position="199"/>
        <end position="220"/>
    </location>
</feature>
<dbReference type="GO" id="GO:0008982">
    <property type="term" value="F:protein-N(PI)-phosphohistidine-sugar phosphotransferase activity"/>
    <property type="evidence" value="ECO:0007669"/>
    <property type="project" value="InterPro"/>
</dbReference>
<keyword evidence="11" id="KW-1185">Reference proteome</keyword>
<dbReference type="GO" id="GO:0005886">
    <property type="term" value="C:plasma membrane"/>
    <property type="evidence" value="ECO:0007669"/>
    <property type="project" value="UniProtKB-SubCell"/>
</dbReference>
<gene>
    <name evidence="10" type="ORF">Ctaglu_13790</name>
</gene>
<evidence type="ECO:0000256" key="5">
    <source>
        <dbReference type="ARBA" id="ARBA00022692"/>
    </source>
</evidence>
<proteinExistence type="predicted"/>
<dbReference type="GO" id="GO:0009401">
    <property type="term" value="P:phosphoenolpyruvate-dependent sugar phosphotransferase system"/>
    <property type="evidence" value="ECO:0007669"/>
    <property type="project" value="InterPro"/>
</dbReference>
<feature type="transmembrane region" description="Helical" evidence="8">
    <location>
        <begin position="93"/>
        <end position="113"/>
    </location>
</feature>
<dbReference type="EMBL" id="BHYK01000006">
    <property type="protein sequence ID" value="GCD09756.1"/>
    <property type="molecule type" value="Genomic_DNA"/>
</dbReference>
<dbReference type="Pfam" id="PF13303">
    <property type="entry name" value="PTS_EIIC_2"/>
    <property type="match status" value="1"/>
</dbReference>
<feature type="domain" description="Phosphotransferase system EIIC" evidence="9">
    <location>
        <begin position="18"/>
        <end position="339"/>
    </location>
</feature>
<reference evidence="10 11" key="1">
    <citation type="submission" date="2018-11" db="EMBL/GenBank/DDBJ databases">
        <title>Genome sequencing and assembly of Clostridium tagluense strain A121.</title>
        <authorList>
            <person name="Murakami T."/>
            <person name="Segawa T."/>
            <person name="Shcherbakova V.A."/>
            <person name="Mori H."/>
            <person name="Yoshimura Y."/>
        </authorList>
    </citation>
    <scope>NUCLEOTIDE SEQUENCE [LARGE SCALE GENOMIC DNA]</scope>
    <source>
        <strain evidence="10 11">A121</strain>
    </source>
</reference>
<feature type="transmembrane region" description="Helical" evidence="8">
    <location>
        <begin position="61"/>
        <end position="81"/>
    </location>
</feature>
<evidence type="ECO:0000256" key="8">
    <source>
        <dbReference type="SAM" id="Phobius"/>
    </source>
</evidence>
<accession>A0A401UJM7</accession>
<organism evidence="10 11">
    <name type="scientific">Clostridium tagluense</name>
    <dbReference type="NCBI Taxonomy" id="360422"/>
    <lineage>
        <taxon>Bacteria</taxon>
        <taxon>Bacillati</taxon>
        <taxon>Bacillota</taxon>
        <taxon>Clostridia</taxon>
        <taxon>Eubacteriales</taxon>
        <taxon>Clostridiaceae</taxon>
        <taxon>Clostridium</taxon>
    </lineage>
</organism>
<evidence type="ECO:0000313" key="10">
    <source>
        <dbReference type="EMBL" id="GCD09756.1"/>
    </source>
</evidence>
<evidence type="ECO:0000256" key="3">
    <source>
        <dbReference type="ARBA" id="ARBA00022475"/>
    </source>
</evidence>
<evidence type="ECO:0000259" key="9">
    <source>
        <dbReference type="Pfam" id="PF13303"/>
    </source>
</evidence>
<keyword evidence="2" id="KW-0813">Transport</keyword>
<dbReference type="AlphaFoldDB" id="A0A401UJM7"/>
<keyword evidence="5 8" id="KW-0812">Transmembrane</keyword>
<dbReference type="Proteomes" id="UP000287872">
    <property type="component" value="Unassembled WGS sequence"/>
</dbReference>
<dbReference type="RefSeq" id="WP_124999478.1">
    <property type="nucleotide sequence ID" value="NZ_BHYK01000006.1"/>
</dbReference>
<comment type="subcellular location">
    <subcellularLocation>
        <location evidence="1">Cell membrane</location>
        <topology evidence="1">Multi-pass membrane protein</topology>
    </subcellularLocation>
</comment>
<keyword evidence="7 8" id="KW-0472">Membrane</keyword>
<evidence type="ECO:0000256" key="6">
    <source>
        <dbReference type="ARBA" id="ARBA00022989"/>
    </source>
</evidence>
<keyword evidence="3" id="KW-1003">Cell membrane</keyword>
<keyword evidence="6 8" id="KW-1133">Transmembrane helix</keyword>
<dbReference type="InterPro" id="IPR003352">
    <property type="entry name" value="PTS_EIIC"/>
</dbReference>
<evidence type="ECO:0000256" key="7">
    <source>
        <dbReference type="ARBA" id="ARBA00023136"/>
    </source>
</evidence>
<sequence length="341" mass="35077">MEKFKIAAKKTFKRDFIDALSAMALGLFASLIIGLILSQLSKIPGLTFLKEFTEIISAKSPVVGCAIGVAVAWGLKVAPLAMFSSAATGAFGYMYMGGGPVGAFIAAVVGAELGNLVSGKTKLDILIVPIVTIVTGSIAGKFVGPYIAVFMTGLGAVINSATNLMPIPMGIAVSTLMGMTLSSPISSAAIAISLNMSGLAAGAATVGCSAQMIGFAVSSYRENKVGGLVSQGLGTSKLQLPNIISHPQVWIPPTLAGAILGPLSTTVFSMKNNSIGAGMGTSGFVGQFGTLATMQGSEPTSIIILKILFLHFIAPAVLTLIFSEIMRKKGWIREGDLKLKL</sequence>
<name>A0A401UJM7_9CLOT</name>
<evidence type="ECO:0000313" key="11">
    <source>
        <dbReference type="Proteomes" id="UP000287872"/>
    </source>
</evidence>